<gene>
    <name evidence="9" type="ORF">DGMP_08190</name>
</gene>
<feature type="transmembrane region" description="Helical" evidence="8">
    <location>
        <begin position="76"/>
        <end position="94"/>
    </location>
</feature>
<dbReference type="GO" id="GO:0016780">
    <property type="term" value="F:phosphotransferase activity, for other substituted phosphate groups"/>
    <property type="evidence" value="ECO:0007669"/>
    <property type="project" value="InterPro"/>
</dbReference>
<evidence type="ECO:0000256" key="1">
    <source>
        <dbReference type="ARBA" id="ARBA00004651"/>
    </source>
</evidence>
<dbReference type="AlphaFoldDB" id="A0A8D5JQK3"/>
<feature type="transmembrane region" description="Helical" evidence="8">
    <location>
        <begin position="293"/>
        <end position="314"/>
    </location>
</feature>
<evidence type="ECO:0000256" key="8">
    <source>
        <dbReference type="SAM" id="Phobius"/>
    </source>
</evidence>
<feature type="transmembrane region" description="Helical" evidence="8">
    <location>
        <begin position="50"/>
        <end position="70"/>
    </location>
</feature>
<evidence type="ECO:0000256" key="7">
    <source>
        <dbReference type="PIRSR" id="PIRSR600715-1"/>
    </source>
</evidence>
<feature type="transmembrane region" description="Helical" evidence="8">
    <location>
        <begin position="163"/>
        <end position="182"/>
    </location>
</feature>
<feature type="transmembrane region" description="Helical" evidence="8">
    <location>
        <begin position="241"/>
        <end position="262"/>
    </location>
</feature>
<keyword evidence="4 8" id="KW-0812">Transmembrane</keyword>
<evidence type="ECO:0000256" key="2">
    <source>
        <dbReference type="ARBA" id="ARBA00022475"/>
    </source>
</evidence>
<reference evidence="9" key="1">
    <citation type="submission" date="2020-09" db="EMBL/GenBank/DDBJ databases">
        <title>Desulfogranum mesoprofundum gen. nov., sp. nov., a novel mesophilic, sulfate-reducing chemolithoautotroph isolated from a deep-sea hydrothermal vent chimney in the Suiyo Seamount.</title>
        <authorList>
            <person name="Hashimoto Y."/>
            <person name="Nakagawa S."/>
        </authorList>
    </citation>
    <scope>NUCLEOTIDE SEQUENCE</scope>
    <source>
        <strain evidence="9">KT2</strain>
    </source>
</reference>
<feature type="binding site" evidence="7">
    <location>
        <position position="156"/>
    </location>
    <ligand>
        <name>Mg(2+)</name>
        <dbReference type="ChEBI" id="CHEBI:18420"/>
    </ligand>
</feature>
<dbReference type="PROSITE" id="PS01348">
    <property type="entry name" value="MRAY_2"/>
    <property type="match status" value="1"/>
</dbReference>
<keyword evidence="3" id="KW-0808">Transferase</keyword>
<dbReference type="PANTHER" id="PTHR22926">
    <property type="entry name" value="PHOSPHO-N-ACETYLMURAMOYL-PENTAPEPTIDE-TRANSFERASE"/>
    <property type="match status" value="1"/>
</dbReference>
<keyword evidence="7" id="KW-0479">Metal-binding</keyword>
<keyword evidence="5 8" id="KW-1133">Transmembrane helix</keyword>
<dbReference type="Proteomes" id="UP000826725">
    <property type="component" value="Chromosome"/>
</dbReference>
<evidence type="ECO:0000256" key="6">
    <source>
        <dbReference type="ARBA" id="ARBA00023136"/>
    </source>
</evidence>
<dbReference type="EMBL" id="AP024086">
    <property type="protein sequence ID" value="BCL60126.1"/>
    <property type="molecule type" value="Genomic_DNA"/>
</dbReference>
<evidence type="ECO:0000313" key="10">
    <source>
        <dbReference type="Proteomes" id="UP000826725"/>
    </source>
</evidence>
<keyword evidence="10" id="KW-1185">Reference proteome</keyword>
<keyword evidence="6 8" id="KW-0472">Membrane</keyword>
<evidence type="ECO:0008006" key="11">
    <source>
        <dbReference type="Google" id="ProtNLM"/>
    </source>
</evidence>
<dbReference type="PANTHER" id="PTHR22926:SF3">
    <property type="entry name" value="UNDECAPRENYL-PHOSPHATE ALPHA-N-ACETYLGLUCOSAMINYL 1-PHOSPHATE TRANSFERASE"/>
    <property type="match status" value="1"/>
</dbReference>
<feature type="transmembrane region" description="Helical" evidence="8">
    <location>
        <begin position="131"/>
        <end position="151"/>
    </location>
</feature>
<evidence type="ECO:0000256" key="4">
    <source>
        <dbReference type="ARBA" id="ARBA00022692"/>
    </source>
</evidence>
<dbReference type="GO" id="GO:0009103">
    <property type="term" value="P:lipopolysaccharide biosynthetic process"/>
    <property type="evidence" value="ECO:0007669"/>
    <property type="project" value="TreeGrafter"/>
</dbReference>
<dbReference type="Pfam" id="PF00953">
    <property type="entry name" value="Glycos_transf_4"/>
    <property type="match status" value="1"/>
</dbReference>
<accession>A0A8D5JQK3</accession>
<sequence>MPFELSVILTFLVSFFSALFVLPNLSIIAKRIGLVDVPNERKMHHVPQPLVGGIGIIISATFSSLVFVPLGGMRGYFSGLALLLLVGFFDDFLELGHRKKFLAQIAATSLLIYLSKVQLHTFGDLLGLGEIVVPAVSWIIWTVTVFCVVGVTNAVNMIDGLDGLAGGFAFIAFIAFAVLASLSSDNTLMLLNLALAGAVLGFLKFNWAPSELFMGDAGSLCLGFSLSFMAIALTQGEASSISPIIVLLVLAVPIADTLTVMLKRIFDRKSPFKPDKTHFHHILVKHGCSEKQAVKILLALVITLSGMGILGTILKLPEPVLFGIFLFYFLCNFLADSFAERIVSLIKAFQRKEKPQNCPAIVHSFLKRLKANRFFRGADRYEVEMAITCSSYSSKFALEGTMLNISRTGFLANIDKLGFVCRECVVTISFPGTAEKQLIDIPVEHLWMSRRGAKQYHGFKFCELEENQALILYEFIDKMEKTVPKNTSKPN</sequence>
<feature type="transmembrane region" description="Helical" evidence="8">
    <location>
        <begin position="6"/>
        <end position="29"/>
    </location>
</feature>
<evidence type="ECO:0000313" key="9">
    <source>
        <dbReference type="EMBL" id="BCL60126.1"/>
    </source>
</evidence>
<evidence type="ECO:0000256" key="5">
    <source>
        <dbReference type="ARBA" id="ARBA00022989"/>
    </source>
</evidence>
<keyword evidence="7" id="KW-0460">Magnesium</keyword>
<dbReference type="GO" id="GO:0071555">
    <property type="term" value="P:cell wall organization"/>
    <property type="evidence" value="ECO:0007669"/>
    <property type="project" value="TreeGrafter"/>
</dbReference>
<dbReference type="InterPro" id="IPR018480">
    <property type="entry name" value="PNAcMuramoyl-5peptid_Trfase_CS"/>
</dbReference>
<comment type="cofactor">
    <cofactor evidence="7">
        <name>Mg(2+)</name>
        <dbReference type="ChEBI" id="CHEBI:18420"/>
    </cofactor>
</comment>
<dbReference type="InterPro" id="IPR000715">
    <property type="entry name" value="Glycosyl_transferase_4"/>
</dbReference>
<dbReference type="RefSeq" id="WP_228856292.1">
    <property type="nucleotide sequence ID" value="NZ_AP024086.1"/>
</dbReference>
<comment type="subcellular location">
    <subcellularLocation>
        <location evidence="1">Cell membrane</location>
        <topology evidence="1">Multi-pass membrane protein</topology>
    </subcellularLocation>
</comment>
<dbReference type="GO" id="GO:0046872">
    <property type="term" value="F:metal ion binding"/>
    <property type="evidence" value="ECO:0007669"/>
    <property type="project" value="UniProtKB-KW"/>
</dbReference>
<name>A0A8D5JQK3_9BACT</name>
<evidence type="ECO:0000256" key="3">
    <source>
        <dbReference type="ARBA" id="ARBA00022679"/>
    </source>
</evidence>
<proteinExistence type="predicted"/>
<feature type="transmembrane region" description="Helical" evidence="8">
    <location>
        <begin position="217"/>
        <end position="235"/>
    </location>
</feature>
<feature type="transmembrane region" description="Helical" evidence="8">
    <location>
        <begin position="320"/>
        <end position="339"/>
    </location>
</feature>
<feature type="binding site" evidence="7">
    <location>
        <position position="216"/>
    </location>
    <ligand>
        <name>Mg(2+)</name>
        <dbReference type="ChEBI" id="CHEBI:18420"/>
    </ligand>
</feature>
<dbReference type="CDD" id="cd06853">
    <property type="entry name" value="GT_WecA_like"/>
    <property type="match status" value="1"/>
</dbReference>
<dbReference type="GO" id="GO:0044038">
    <property type="term" value="P:cell wall macromolecule biosynthetic process"/>
    <property type="evidence" value="ECO:0007669"/>
    <property type="project" value="TreeGrafter"/>
</dbReference>
<feature type="transmembrane region" description="Helical" evidence="8">
    <location>
        <begin position="188"/>
        <end position="205"/>
    </location>
</feature>
<dbReference type="GO" id="GO:0005886">
    <property type="term" value="C:plasma membrane"/>
    <property type="evidence" value="ECO:0007669"/>
    <property type="project" value="UniProtKB-SubCell"/>
</dbReference>
<protein>
    <recommendedName>
        <fullName evidence="11">Undecaprenyl/decaprenyl-phosphate alpha-N-acetylglucosaminyl 1-phosphate transferase</fullName>
    </recommendedName>
</protein>
<dbReference type="KEGG" id="dbk:DGMP_08190"/>
<keyword evidence="2" id="KW-1003">Cell membrane</keyword>
<organism evidence="9 10">
    <name type="scientific">Desulfomarina profundi</name>
    <dbReference type="NCBI Taxonomy" id="2772557"/>
    <lineage>
        <taxon>Bacteria</taxon>
        <taxon>Pseudomonadati</taxon>
        <taxon>Thermodesulfobacteriota</taxon>
        <taxon>Desulfobulbia</taxon>
        <taxon>Desulfobulbales</taxon>
        <taxon>Desulfobulbaceae</taxon>
        <taxon>Desulfomarina</taxon>
    </lineage>
</organism>